<feature type="coiled-coil region" evidence="1">
    <location>
        <begin position="170"/>
        <end position="232"/>
    </location>
</feature>
<dbReference type="InterPro" id="IPR000772">
    <property type="entry name" value="Ricin_B_lectin"/>
</dbReference>
<keyword evidence="4" id="KW-0430">Lectin</keyword>
<accession>A0A074S1R1</accession>
<evidence type="ECO:0000313" key="5">
    <source>
        <dbReference type="Proteomes" id="UP000027456"/>
    </source>
</evidence>
<feature type="domain" description="Ricin B lectin" evidence="3">
    <location>
        <begin position="5"/>
        <end position="72"/>
    </location>
</feature>
<evidence type="ECO:0000256" key="2">
    <source>
        <dbReference type="SAM" id="MobiDB-lite"/>
    </source>
</evidence>
<dbReference type="HOGENOM" id="CLU_077744_0_0_1"/>
<dbReference type="AlphaFoldDB" id="A0A074S1R1"/>
<proteinExistence type="predicted"/>
<feature type="compositionally biased region" description="Basic and acidic residues" evidence="2">
    <location>
        <begin position="136"/>
        <end position="154"/>
    </location>
</feature>
<gene>
    <name evidence="4" type="ORF">V565_072840</name>
</gene>
<dbReference type="EMBL" id="AZST01000218">
    <property type="protein sequence ID" value="KEP50823.1"/>
    <property type="molecule type" value="Genomic_DNA"/>
</dbReference>
<sequence length="238" mass="26721">MANIEPGTYRIVNLARNKVLRVPNEYPDTIASWHVQDEPNQKWLIERNDGGYRFKNCGHGQYLSVRSTQSNSQAYHGSPTTWKIIPQTSGGYLIQLETIDRVLDLHDRGEVYIWPANDAEPQKVWKFEKLGREAGEKVGADLGTDKSPSKDAGEKAPPPLSPLAARDVQITQQAQKIQALEKQLSGKDKEIDGLRRELEVLKSQESSQVTVLSGKIAELEELVERLLEQESKKPNNAP</sequence>
<dbReference type="SUPFAM" id="SSF50370">
    <property type="entry name" value="Ricin B-like lectins"/>
    <property type="match status" value="1"/>
</dbReference>
<evidence type="ECO:0000256" key="1">
    <source>
        <dbReference type="SAM" id="Coils"/>
    </source>
</evidence>
<name>A0A074S1R1_9AGAM</name>
<dbReference type="GO" id="GO:0030246">
    <property type="term" value="F:carbohydrate binding"/>
    <property type="evidence" value="ECO:0007669"/>
    <property type="project" value="UniProtKB-KW"/>
</dbReference>
<dbReference type="InterPro" id="IPR035992">
    <property type="entry name" value="Ricin_B-like_lectins"/>
</dbReference>
<keyword evidence="1" id="KW-0175">Coiled coil</keyword>
<dbReference type="Proteomes" id="UP000027456">
    <property type="component" value="Unassembled WGS sequence"/>
</dbReference>
<dbReference type="Pfam" id="PF14200">
    <property type="entry name" value="RicinB_lectin_2"/>
    <property type="match status" value="1"/>
</dbReference>
<dbReference type="Gene3D" id="2.80.10.50">
    <property type="match status" value="1"/>
</dbReference>
<comment type="caution">
    <text evidence="4">The sequence shown here is derived from an EMBL/GenBank/DDBJ whole genome shotgun (WGS) entry which is preliminary data.</text>
</comment>
<evidence type="ECO:0000313" key="4">
    <source>
        <dbReference type="EMBL" id="KEP50823.1"/>
    </source>
</evidence>
<keyword evidence="5" id="KW-1185">Reference proteome</keyword>
<evidence type="ECO:0000259" key="3">
    <source>
        <dbReference type="Pfam" id="PF14200"/>
    </source>
</evidence>
<feature type="region of interest" description="Disordered" evidence="2">
    <location>
        <begin position="136"/>
        <end position="164"/>
    </location>
</feature>
<organism evidence="4 5">
    <name type="scientific">Rhizoctonia solani 123E</name>
    <dbReference type="NCBI Taxonomy" id="1423351"/>
    <lineage>
        <taxon>Eukaryota</taxon>
        <taxon>Fungi</taxon>
        <taxon>Dikarya</taxon>
        <taxon>Basidiomycota</taxon>
        <taxon>Agaricomycotina</taxon>
        <taxon>Agaricomycetes</taxon>
        <taxon>Cantharellales</taxon>
        <taxon>Ceratobasidiaceae</taxon>
        <taxon>Rhizoctonia</taxon>
    </lineage>
</organism>
<protein>
    <submittedName>
        <fullName evidence="4">Ricin-type beta-trefoil lectin domain protein</fullName>
    </submittedName>
</protein>
<dbReference type="OrthoDB" id="2131701at2759"/>
<dbReference type="Gene3D" id="1.20.5.490">
    <property type="entry name" value="Single helix bin"/>
    <property type="match status" value="1"/>
</dbReference>
<reference evidence="4 5" key="1">
    <citation type="submission" date="2013-12" db="EMBL/GenBank/DDBJ databases">
        <authorList>
            <person name="Cubeta M."/>
            <person name="Pakala S."/>
            <person name="Fedorova N."/>
            <person name="Thomas E."/>
            <person name="Dean R."/>
            <person name="Jabaji S."/>
            <person name="Neate S."/>
            <person name="Toda T."/>
            <person name="Tavantzis S."/>
            <person name="Vilgalys R."/>
            <person name="Bharathan N."/>
            <person name="Pakala S."/>
            <person name="Losada L.S."/>
            <person name="Zafar N."/>
            <person name="Nierman W."/>
        </authorList>
    </citation>
    <scope>NUCLEOTIDE SEQUENCE [LARGE SCALE GENOMIC DNA]</scope>
    <source>
        <strain evidence="4 5">123E</strain>
    </source>
</reference>